<sequence>MKCPSKSLIAEANLRKNIPIRRPAKSETKTAMEPNQSYPACTCGLDPHPSRQFPTSQHNDIHFDAKFQIRDVDTNLEHTLLINGYFLDKNLKRLTLNGKFCRI</sequence>
<comment type="caution">
    <text evidence="1">The sequence shown here is derived from an EMBL/GenBank/DDBJ whole genome shotgun (WGS) entry which is preliminary data.</text>
</comment>
<dbReference type="Proteomes" id="UP000252519">
    <property type="component" value="Unassembled WGS sequence"/>
</dbReference>
<dbReference type="AlphaFoldDB" id="A0A368G1Z4"/>
<reference evidence="1 2" key="1">
    <citation type="submission" date="2014-10" db="EMBL/GenBank/DDBJ databases">
        <title>Draft genome of the hookworm Ancylostoma caninum.</title>
        <authorList>
            <person name="Mitreva M."/>
        </authorList>
    </citation>
    <scope>NUCLEOTIDE SEQUENCE [LARGE SCALE GENOMIC DNA]</scope>
    <source>
        <strain evidence="1 2">Baltimore</strain>
    </source>
</reference>
<keyword evidence="2" id="KW-1185">Reference proteome</keyword>
<protein>
    <submittedName>
        <fullName evidence="1">Uncharacterized protein</fullName>
    </submittedName>
</protein>
<evidence type="ECO:0000313" key="2">
    <source>
        <dbReference type="Proteomes" id="UP000252519"/>
    </source>
</evidence>
<proteinExistence type="predicted"/>
<name>A0A368G1Z4_ANCCA</name>
<evidence type="ECO:0000313" key="1">
    <source>
        <dbReference type="EMBL" id="RCN38464.1"/>
    </source>
</evidence>
<organism evidence="1 2">
    <name type="scientific">Ancylostoma caninum</name>
    <name type="common">Dog hookworm</name>
    <dbReference type="NCBI Taxonomy" id="29170"/>
    <lineage>
        <taxon>Eukaryota</taxon>
        <taxon>Metazoa</taxon>
        <taxon>Ecdysozoa</taxon>
        <taxon>Nematoda</taxon>
        <taxon>Chromadorea</taxon>
        <taxon>Rhabditida</taxon>
        <taxon>Rhabditina</taxon>
        <taxon>Rhabditomorpha</taxon>
        <taxon>Strongyloidea</taxon>
        <taxon>Ancylostomatidae</taxon>
        <taxon>Ancylostomatinae</taxon>
        <taxon>Ancylostoma</taxon>
    </lineage>
</organism>
<accession>A0A368G1Z4</accession>
<dbReference type="EMBL" id="JOJR01000397">
    <property type="protein sequence ID" value="RCN38464.1"/>
    <property type="molecule type" value="Genomic_DNA"/>
</dbReference>
<gene>
    <name evidence="1" type="ORF">ANCCAN_15600</name>
</gene>